<evidence type="ECO:0008006" key="3">
    <source>
        <dbReference type="Google" id="ProtNLM"/>
    </source>
</evidence>
<dbReference type="Proteomes" id="UP001501444">
    <property type="component" value="Unassembled WGS sequence"/>
</dbReference>
<dbReference type="RefSeq" id="WP_344613777.1">
    <property type="nucleotide sequence ID" value="NZ_BAAARV010000027.1"/>
</dbReference>
<sequence>MSVALVHRPSMTLEAFASAGGVHPLFVTRMVQLGLLEPVAGAFPDSQLARLARIRRLHATLPLNYAAMGVVLDLLARIDDLEEQLRRRPWT</sequence>
<dbReference type="EMBL" id="BAAARV010000027">
    <property type="protein sequence ID" value="GAA2349212.1"/>
    <property type="molecule type" value="Genomic_DNA"/>
</dbReference>
<name>A0ABN3GDI8_9ACTN</name>
<accession>A0ABN3GDI8</accession>
<protein>
    <recommendedName>
        <fullName evidence="3">MerR family transcriptional regulator</fullName>
    </recommendedName>
</protein>
<comment type="caution">
    <text evidence="1">The sequence shown here is derived from an EMBL/GenBank/DDBJ whole genome shotgun (WGS) entry which is preliminary data.</text>
</comment>
<dbReference type="Gene3D" id="1.10.1660.10">
    <property type="match status" value="1"/>
</dbReference>
<organism evidence="1 2">
    <name type="scientific">Dactylosporangium salmoneum</name>
    <dbReference type="NCBI Taxonomy" id="53361"/>
    <lineage>
        <taxon>Bacteria</taxon>
        <taxon>Bacillati</taxon>
        <taxon>Actinomycetota</taxon>
        <taxon>Actinomycetes</taxon>
        <taxon>Micromonosporales</taxon>
        <taxon>Micromonosporaceae</taxon>
        <taxon>Dactylosporangium</taxon>
    </lineage>
</organism>
<proteinExistence type="predicted"/>
<reference evidence="1 2" key="1">
    <citation type="journal article" date="2019" name="Int. J. Syst. Evol. Microbiol.">
        <title>The Global Catalogue of Microorganisms (GCM) 10K type strain sequencing project: providing services to taxonomists for standard genome sequencing and annotation.</title>
        <authorList>
            <consortium name="The Broad Institute Genomics Platform"/>
            <consortium name="The Broad Institute Genome Sequencing Center for Infectious Disease"/>
            <person name="Wu L."/>
            <person name="Ma J."/>
        </authorList>
    </citation>
    <scope>NUCLEOTIDE SEQUENCE [LARGE SCALE GENOMIC DNA]</scope>
    <source>
        <strain evidence="1 2">JCM 3272</strain>
    </source>
</reference>
<gene>
    <name evidence="1" type="ORF">GCM10010170_038290</name>
</gene>
<evidence type="ECO:0000313" key="1">
    <source>
        <dbReference type="EMBL" id="GAA2349212.1"/>
    </source>
</evidence>
<dbReference type="Pfam" id="PF13591">
    <property type="entry name" value="MerR_2"/>
    <property type="match status" value="1"/>
</dbReference>
<keyword evidence="2" id="KW-1185">Reference proteome</keyword>
<evidence type="ECO:0000313" key="2">
    <source>
        <dbReference type="Proteomes" id="UP001501444"/>
    </source>
</evidence>